<evidence type="ECO:0000313" key="2">
    <source>
        <dbReference type="EMBL" id="KAK9502725.1"/>
    </source>
</evidence>
<sequence length="334" mass="37779">MLDLNKPCDRKSEFGETVKEKVEHVVEEIEEKVESVIGSNKEKKEDEKKEEVVIDAIKSFDEATKDEHHTEDVTETKEPTTTISAEEKPKEGDSIGSAATSTLDVASAEKLHDGLHTPEVWTRTDTISPAGSSELREMKNEIEKDLIEMGIEEPTQIGEDLNNSRTSIDKISEEIGLKPTNNDPKIEINSDEINVTVIENVINSDNDNEIIKDKEENENEGVTITEITDDNDEENDKNTIELNENNVLEEKIEEQEIPTTHDVTIEEVTEKVNNDENLPEKSETPNLKENEETIEKAENDEDKHDKENEESSEEEHLNDKSSLDEDQRIMVEGA</sequence>
<dbReference type="Proteomes" id="UP001461498">
    <property type="component" value="Unassembled WGS sequence"/>
</dbReference>
<name>A0AAW1D2Z2_9HEMI</name>
<organism evidence="2 3">
    <name type="scientific">Rhynocoris fuscipes</name>
    <dbReference type="NCBI Taxonomy" id="488301"/>
    <lineage>
        <taxon>Eukaryota</taxon>
        <taxon>Metazoa</taxon>
        <taxon>Ecdysozoa</taxon>
        <taxon>Arthropoda</taxon>
        <taxon>Hexapoda</taxon>
        <taxon>Insecta</taxon>
        <taxon>Pterygota</taxon>
        <taxon>Neoptera</taxon>
        <taxon>Paraneoptera</taxon>
        <taxon>Hemiptera</taxon>
        <taxon>Heteroptera</taxon>
        <taxon>Panheteroptera</taxon>
        <taxon>Cimicomorpha</taxon>
        <taxon>Reduviidae</taxon>
        <taxon>Harpactorinae</taxon>
        <taxon>Harpactorini</taxon>
        <taxon>Rhynocoris</taxon>
    </lineage>
</organism>
<proteinExistence type="predicted"/>
<gene>
    <name evidence="2" type="ORF">O3M35_011439</name>
</gene>
<evidence type="ECO:0000313" key="3">
    <source>
        <dbReference type="Proteomes" id="UP001461498"/>
    </source>
</evidence>
<reference evidence="2 3" key="1">
    <citation type="submission" date="2022-12" db="EMBL/GenBank/DDBJ databases">
        <title>Chromosome-level genome assembly of true bugs.</title>
        <authorList>
            <person name="Ma L."/>
            <person name="Li H."/>
        </authorList>
    </citation>
    <scope>NUCLEOTIDE SEQUENCE [LARGE SCALE GENOMIC DNA]</scope>
    <source>
        <strain evidence="2">Lab_2022b</strain>
    </source>
</reference>
<comment type="caution">
    <text evidence="2">The sequence shown here is derived from an EMBL/GenBank/DDBJ whole genome shotgun (WGS) entry which is preliminary data.</text>
</comment>
<feature type="region of interest" description="Disordered" evidence="1">
    <location>
        <begin position="116"/>
        <end position="136"/>
    </location>
</feature>
<feature type="compositionally biased region" description="Basic and acidic residues" evidence="1">
    <location>
        <begin position="268"/>
        <end position="334"/>
    </location>
</feature>
<feature type="compositionally biased region" description="Basic and acidic residues" evidence="1">
    <location>
        <begin position="59"/>
        <end position="78"/>
    </location>
</feature>
<feature type="region of interest" description="Disordered" evidence="1">
    <location>
        <begin position="213"/>
        <end position="334"/>
    </location>
</feature>
<protein>
    <submittedName>
        <fullName evidence="2">Uncharacterized protein</fullName>
    </submittedName>
</protein>
<accession>A0AAW1D2Z2</accession>
<feature type="region of interest" description="Disordered" evidence="1">
    <location>
        <begin position="59"/>
        <end position="97"/>
    </location>
</feature>
<evidence type="ECO:0000256" key="1">
    <source>
        <dbReference type="SAM" id="MobiDB-lite"/>
    </source>
</evidence>
<dbReference type="EMBL" id="JAPXFL010000008">
    <property type="protein sequence ID" value="KAK9502725.1"/>
    <property type="molecule type" value="Genomic_DNA"/>
</dbReference>
<keyword evidence="3" id="KW-1185">Reference proteome</keyword>
<dbReference type="AlphaFoldDB" id="A0AAW1D2Z2"/>